<evidence type="ECO:0000313" key="4">
    <source>
        <dbReference type="EMBL" id="RSX49457.1"/>
    </source>
</evidence>
<evidence type="ECO:0000256" key="2">
    <source>
        <dbReference type="ARBA" id="ARBA00022801"/>
    </source>
</evidence>
<evidence type="ECO:0000256" key="1">
    <source>
        <dbReference type="ARBA" id="ARBA00006499"/>
    </source>
</evidence>
<reference evidence="4 5" key="1">
    <citation type="submission" date="2018-09" db="EMBL/GenBank/DDBJ databases">
        <title>Characterization of the phylogenetic diversity of five novel species belonging to the genus Bifidobacterium.</title>
        <authorList>
            <person name="Lugli G.A."/>
            <person name="Duranti S."/>
            <person name="Milani C."/>
        </authorList>
    </citation>
    <scope>NUCLEOTIDE SEQUENCE [LARGE SCALE GENOMIC DNA]</scope>
    <source>
        <strain evidence="4 5">2028B</strain>
    </source>
</reference>
<dbReference type="PANTHER" id="PTHR10655:SF17">
    <property type="entry name" value="LYSOPHOSPHOLIPASE-LIKE PROTEIN 1"/>
    <property type="match status" value="1"/>
</dbReference>
<feature type="domain" description="Phospholipase/carboxylesterase/thioesterase" evidence="3">
    <location>
        <begin position="52"/>
        <end position="235"/>
    </location>
</feature>
<dbReference type="AlphaFoldDB" id="A0A430F9G2"/>
<dbReference type="Pfam" id="PF02230">
    <property type="entry name" value="Abhydrolase_2"/>
    <property type="match status" value="1"/>
</dbReference>
<organism evidence="4 5">
    <name type="scientific">Bifidobacterium callimiconis</name>
    <dbReference type="NCBI Taxonomy" id="2306973"/>
    <lineage>
        <taxon>Bacteria</taxon>
        <taxon>Bacillati</taxon>
        <taxon>Actinomycetota</taxon>
        <taxon>Actinomycetes</taxon>
        <taxon>Bifidobacteriales</taxon>
        <taxon>Bifidobacteriaceae</taxon>
        <taxon>Bifidobacterium</taxon>
    </lineage>
</organism>
<keyword evidence="5" id="KW-1185">Reference proteome</keyword>
<dbReference type="InterPro" id="IPR003140">
    <property type="entry name" value="PLipase/COase/thioEstase"/>
</dbReference>
<dbReference type="EMBL" id="QXGJ01000014">
    <property type="protein sequence ID" value="RSX49457.1"/>
    <property type="molecule type" value="Genomic_DNA"/>
</dbReference>
<sequence length="240" mass="26672">MSRIGHDDEREKGDDDMQLNMLASLTTEPAGTPVEPVTGQIVPQNGATSDIVYVMFHGYGNDEHEMVRIITAVDPGCDYISVQGPIHRQYLGGHAWYNSTDWDDMQIQSQCSAIGDQVVGMLDSSALKGRRKVLVGFSQGGYLAYRILADHPDMFAAAVLFAPSFHDAQVRFAEPTRRPKVFLGYGSLDQQIPEEQKSAIRASLATFANVEERAYLGMRHDVCDAELTDVYRFLQSLPRI</sequence>
<dbReference type="GO" id="GO:0016787">
    <property type="term" value="F:hydrolase activity"/>
    <property type="evidence" value="ECO:0007669"/>
    <property type="project" value="UniProtKB-KW"/>
</dbReference>
<dbReference type="InterPro" id="IPR050565">
    <property type="entry name" value="LYPA1-2/EST-like"/>
</dbReference>
<dbReference type="PANTHER" id="PTHR10655">
    <property type="entry name" value="LYSOPHOSPHOLIPASE-RELATED"/>
    <property type="match status" value="1"/>
</dbReference>
<dbReference type="InterPro" id="IPR029058">
    <property type="entry name" value="AB_hydrolase_fold"/>
</dbReference>
<proteinExistence type="inferred from homology"/>
<name>A0A430F9G2_9BIFI</name>
<dbReference type="Gene3D" id="3.40.50.1820">
    <property type="entry name" value="alpha/beta hydrolase"/>
    <property type="match status" value="1"/>
</dbReference>
<dbReference type="Proteomes" id="UP000288607">
    <property type="component" value="Unassembled WGS sequence"/>
</dbReference>
<protein>
    <submittedName>
        <fullName evidence="4">Phospholipase</fullName>
    </submittedName>
</protein>
<evidence type="ECO:0000259" key="3">
    <source>
        <dbReference type="Pfam" id="PF02230"/>
    </source>
</evidence>
<comment type="similarity">
    <text evidence="1">Belongs to the AB hydrolase superfamily. AB hydrolase 2 family.</text>
</comment>
<evidence type="ECO:0000313" key="5">
    <source>
        <dbReference type="Proteomes" id="UP000288607"/>
    </source>
</evidence>
<gene>
    <name evidence="4" type="ORF">D2E23_2045</name>
</gene>
<keyword evidence="2" id="KW-0378">Hydrolase</keyword>
<comment type="caution">
    <text evidence="4">The sequence shown here is derived from an EMBL/GenBank/DDBJ whole genome shotgun (WGS) entry which is preliminary data.</text>
</comment>
<dbReference type="SUPFAM" id="SSF53474">
    <property type="entry name" value="alpha/beta-Hydrolases"/>
    <property type="match status" value="1"/>
</dbReference>
<accession>A0A430F9G2</accession>